<dbReference type="Proteomes" id="UP001142317">
    <property type="component" value="Unassembled WGS sequence"/>
</dbReference>
<keyword evidence="3" id="KW-1185">Reference proteome</keyword>
<comment type="caution">
    <text evidence="2">The sequence shown here is derived from an EMBL/GenBank/DDBJ whole genome shotgun (WGS) entry which is preliminary data.</text>
</comment>
<evidence type="ECO:0000313" key="2">
    <source>
        <dbReference type="EMBL" id="GLJ79571.1"/>
    </source>
</evidence>
<keyword evidence="1" id="KW-0732">Signal</keyword>
<dbReference type="PROSITE" id="PS51257">
    <property type="entry name" value="PROKAR_LIPOPROTEIN"/>
    <property type="match status" value="1"/>
</dbReference>
<accession>A0A9W6HG86</accession>
<name>A0A9W6HG86_9MICO</name>
<reference evidence="2" key="1">
    <citation type="journal article" date="2014" name="Int. J. Syst. Evol. Microbiol.">
        <title>Complete genome sequence of Corynebacterium casei LMG S-19264T (=DSM 44701T), isolated from a smear-ripened cheese.</title>
        <authorList>
            <consortium name="US DOE Joint Genome Institute (JGI-PGF)"/>
            <person name="Walter F."/>
            <person name="Albersmeier A."/>
            <person name="Kalinowski J."/>
            <person name="Ruckert C."/>
        </authorList>
    </citation>
    <scope>NUCLEOTIDE SEQUENCE</scope>
    <source>
        <strain evidence="2">VKM Ac-1447</strain>
    </source>
</reference>
<gene>
    <name evidence="2" type="ORF">GCM10017586_12530</name>
</gene>
<organism evidence="2 3">
    <name type="scientific">Microbacterium imperiale</name>
    <dbReference type="NCBI Taxonomy" id="33884"/>
    <lineage>
        <taxon>Bacteria</taxon>
        <taxon>Bacillati</taxon>
        <taxon>Actinomycetota</taxon>
        <taxon>Actinomycetes</taxon>
        <taxon>Micrococcales</taxon>
        <taxon>Microbacteriaceae</taxon>
        <taxon>Microbacterium</taxon>
    </lineage>
</organism>
<dbReference type="EMBL" id="BSEO01000003">
    <property type="protein sequence ID" value="GLJ79571.1"/>
    <property type="molecule type" value="Genomic_DNA"/>
</dbReference>
<dbReference type="AlphaFoldDB" id="A0A9W6HG86"/>
<protein>
    <submittedName>
        <fullName evidence="2">Uncharacterized protein</fullName>
    </submittedName>
</protein>
<evidence type="ECO:0000256" key="1">
    <source>
        <dbReference type="SAM" id="SignalP"/>
    </source>
</evidence>
<feature type="chain" id="PRO_5040976602" evidence="1">
    <location>
        <begin position="27"/>
        <end position="154"/>
    </location>
</feature>
<feature type="signal peptide" evidence="1">
    <location>
        <begin position="1"/>
        <end position="26"/>
    </location>
</feature>
<evidence type="ECO:0000313" key="3">
    <source>
        <dbReference type="Proteomes" id="UP001142317"/>
    </source>
</evidence>
<sequence length="154" mass="16052">MKRSRAVSVTAVLTLAGMTMVGCAMAGRPTLEQARTDTEAAMQRIADEIPGGVVEVRTPDSAYLACDRGGYYSINRWAVTPQPGFDGEAFVDALPGRLGSDYVIAQTVDIKSPAVAFNHASGAVLDVKVLGTEGDIVVDLLGLAPCGDGEPPNE</sequence>
<reference evidence="2" key="2">
    <citation type="submission" date="2023-01" db="EMBL/GenBank/DDBJ databases">
        <authorList>
            <person name="Sun Q."/>
            <person name="Evtushenko L."/>
        </authorList>
    </citation>
    <scope>NUCLEOTIDE SEQUENCE</scope>
    <source>
        <strain evidence="2">VKM Ac-1447</strain>
    </source>
</reference>
<proteinExistence type="predicted"/>